<evidence type="ECO:0000313" key="1">
    <source>
        <dbReference type="EMBL" id="GAI07608.1"/>
    </source>
</evidence>
<organism evidence="1">
    <name type="scientific">marine sediment metagenome</name>
    <dbReference type="NCBI Taxonomy" id="412755"/>
    <lineage>
        <taxon>unclassified sequences</taxon>
        <taxon>metagenomes</taxon>
        <taxon>ecological metagenomes</taxon>
    </lineage>
</organism>
<dbReference type="EMBL" id="BARV01012758">
    <property type="protein sequence ID" value="GAI07608.1"/>
    <property type="molecule type" value="Genomic_DNA"/>
</dbReference>
<protein>
    <submittedName>
        <fullName evidence="1">Uncharacterized protein</fullName>
    </submittedName>
</protein>
<comment type="caution">
    <text evidence="1">The sequence shown here is derived from an EMBL/GenBank/DDBJ whole genome shotgun (WGS) entry which is preliminary data.</text>
</comment>
<dbReference type="AlphaFoldDB" id="X1KLQ0"/>
<sequence length="189" mass="22410">LQLAKNENQKAKNIIKEWLKTPDFLQKSEMLGRDVVSRIEIYLDYLFPVGLKLFKDYISQDDFINNDKNIEVYRIAKILNKIIYQDFQSGIEIINNIIKNKKLSDNQQILVFNCLLPKSEDINKPENLEIFEKLYCEFLDPFLNNLNNDLKKIEKRITYSQSREVIIDFAEALAKNKKIKEAMRIIEIF</sequence>
<reference evidence="1" key="1">
    <citation type="journal article" date="2014" name="Front. Microbiol.">
        <title>High frequency of phylogenetically diverse reductive dehalogenase-homologous genes in deep subseafloor sedimentary metagenomes.</title>
        <authorList>
            <person name="Kawai M."/>
            <person name="Futagami T."/>
            <person name="Toyoda A."/>
            <person name="Takaki Y."/>
            <person name="Nishi S."/>
            <person name="Hori S."/>
            <person name="Arai W."/>
            <person name="Tsubouchi T."/>
            <person name="Morono Y."/>
            <person name="Uchiyama I."/>
            <person name="Ito T."/>
            <person name="Fujiyama A."/>
            <person name="Inagaki F."/>
            <person name="Takami H."/>
        </authorList>
    </citation>
    <scope>NUCLEOTIDE SEQUENCE</scope>
    <source>
        <strain evidence="1">Expedition CK06-06</strain>
    </source>
</reference>
<name>X1KLQ0_9ZZZZ</name>
<proteinExistence type="predicted"/>
<accession>X1KLQ0</accession>
<feature type="non-terminal residue" evidence="1">
    <location>
        <position position="189"/>
    </location>
</feature>
<feature type="non-terminal residue" evidence="1">
    <location>
        <position position="1"/>
    </location>
</feature>
<gene>
    <name evidence="1" type="ORF">S06H3_23464</name>
</gene>